<sequence length="163" mass="18297">MFFISRLILGFATAFAVQAAPILISELSYPTVEHLGAVIAAWTTYGTFRLNSTWSWRIPSVLQAATPQLQLCLVRLVPESPRWLVSKCRVAEARKTLVKYYGDGDELSALVTFEIKEVEESIWIERHTNSEALYVDLVRTPANRKRTFIALVSAGLKRGVALQ</sequence>
<feature type="signal peptide" evidence="5">
    <location>
        <begin position="1"/>
        <end position="19"/>
    </location>
</feature>
<feature type="chain" id="PRO_5002254460" description="Major facilitator superfamily (MFS) profile domain-containing protein" evidence="5">
    <location>
        <begin position="20"/>
        <end position="163"/>
    </location>
</feature>
<dbReference type="AlphaFoldDB" id="A0A0D2BG72"/>
<evidence type="ECO:0000256" key="2">
    <source>
        <dbReference type="ARBA" id="ARBA00022692"/>
    </source>
</evidence>
<evidence type="ECO:0008006" key="8">
    <source>
        <dbReference type="Google" id="ProtNLM"/>
    </source>
</evidence>
<evidence type="ECO:0000256" key="5">
    <source>
        <dbReference type="SAM" id="SignalP"/>
    </source>
</evidence>
<evidence type="ECO:0000313" key="6">
    <source>
        <dbReference type="EMBL" id="KIW17968.1"/>
    </source>
</evidence>
<dbReference type="OrthoDB" id="6133115at2759"/>
<evidence type="ECO:0000256" key="1">
    <source>
        <dbReference type="ARBA" id="ARBA00004141"/>
    </source>
</evidence>
<dbReference type="GO" id="GO:0016020">
    <property type="term" value="C:membrane"/>
    <property type="evidence" value="ECO:0007669"/>
    <property type="project" value="UniProtKB-SubCell"/>
</dbReference>
<keyword evidence="5" id="KW-0732">Signal</keyword>
<dbReference type="InterPro" id="IPR050360">
    <property type="entry name" value="MFS_Sugar_Transporters"/>
</dbReference>
<dbReference type="Proteomes" id="UP000053328">
    <property type="component" value="Unassembled WGS sequence"/>
</dbReference>
<dbReference type="PANTHER" id="PTHR48022:SF3">
    <property type="entry name" value="HEXOSE TRANSPORTER PROTEIN (AFU_ORTHOLOGUE AFUA_8G04480)-RELATED"/>
    <property type="match status" value="1"/>
</dbReference>
<organism evidence="6 7">
    <name type="scientific">Exophiala spinifera</name>
    <dbReference type="NCBI Taxonomy" id="91928"/>
    <lineage>
        <taxon>Eukaryota</taxon>
        <taxon>Fungi</taxon>
        <taxon>Dikarya</taxon>
        <taxon>Ascomycota</taxon>
        <taxon>Pezizomycotina</taxon>
        <taxon>Eurotiomycetes</taxon>
        <taxon>Chaetothyriomycetidae</taxon>
        <taxon>Chaetothyriales</taxon>
        <taxon>Herpotrichiellaceae</taxon>
        <taxon>Exophiala</taxon>
    </lineage>
</organism>
<evidence type="ECO:0000256" key="3">
    <source>
        <dbReference type="ARBA" id="ARBA00022989"/>
    </source>
</evidence>
<gene>
    <name evidence="6" type="ORF">PV08_05163</name>
</gene>
<keyword evidence="3" id="KW-1133">Transmembrane helix</keyword>
<dbReference type="InterPro" id="IPR036259">
    <property type="entry name" value="MFS_trans_sf"/>
</dbReference>
<dbReference type="InterPro" id="IPR005828">
    <property type="entry name" value="MFS_sugar_transport-like"/>
</dbReference>
<reference evidence="6 7" key="1">
    <citation type="submission" date="2015-01" db="EMBL/GenBank/DDBJ databases">
        <title>The Genome Sequence of Exophiala spinifera CBS89968.</title>
        <authorList>
            <consortium name="The Broad Institute Genomics Platform"/>
            <person name="Cuomo C."/>
            <person name="de Hoog S."/>
            <person name="Gorbushina A."/>
            <person name="Stielow B."/>
            <person name="Teixiera M."/>
            <person name="Abouelleil A."/>
            <person name="Chapman S.B."/>
            <person name="Priest M."/>
            <person name="Young S.K."/>
            <person name="Wortman J."/>
            <person name="Nusbaum C."/>
            <person name="Birren B."/>
        </authorList>
    </citation>
    <scope>NUCLEOTIDE SEQUENCE [LARGE SCALE GENOMIC DNA]</scope>
    <source>
        <strain evidence="6 7">CBS 89968</strain>
    </source>
</reference>
<dbReference type="RefSeq" id="XP_016238184.1">
    <property type="nucleotide sequence ID" value="XM_016379507.1"/>
</dbReference>
<dbReference type="EMBL" id="KN847494">
    <property type="protein sequence ID" value="KIW17968.1"/>
    <property type="molecule type" value="Genomic_DNA"/>
</dbReference>
<keyword evidence="2" id="KW-0812">Transmembrane</keyword>
<accession>A0A0D2BG72</accession>
<keyword evidence="4" id="KW-0472">Membrane</keyword>
<comment type="subcellular location">
    <subcellularLocation>
        <location evidence="1">Membrane</location>
        <topology evidence="1">Multi-pass membrane protein</topology>
    </subcellularLocation>
</comment>
<dbReference type="PANTHER" id="PTHR48022">
    <property type="entry name" value="PLASTIDIC GLUCOSE TRANSPORTER 4"/>
    <property type="match status" value="1"/>
</dbReference>
<dbReference type="SUPFAM" id="SSF103473">
    <property type="entry name" value="MFS general substrate transporter"/>
    <property type="match status" value="1"/>
</dbReference>
<dbReference type="HOGENOM" id="CLU_117747_0_0_1"/>
<keyword evidence="7" id="KW-1185">Reference proteome</keyword>
<evidence type="ECO:0000313" key="7">
    <source>
        <dbReference type="Proteomes" id="UP000053328"/>
    </source>
</evidence>
<name>A0A0D2BG72_9EURO</name>
<dbReference type="GeneID" id="27332246"/>
<protein>
    <recommendedName>
        <fullName evidence="8">Major facilitator superfamily (MFS) profile domain-containing protein</fullName>
    </recommendedName>
</protein>
<dbReference type="Gene3D" id="1.20.1250.20">
    <property type="entry name" value="MFS general substrate transporter like domains"/>
    <property type="match status" value="1"/>
</dbReference>
<dbReference type="Pfam" id="PF00083">
    <property type="entry name" value="Sugar_tr"/>
    <property type="match status" value="1"/>
</dbReference>
<dbReference type="VEuPathDB" id="FungiDB:PV08_05163"/>
<evidence type="ECO:0000256" key="4">
    <source>
        <dbReference type="ARBA" id="ARBA00023136"/>
    </source>
</evidence>
<proteinExistence type="predicted"/>
<dbReference type="GO" id="GO:0005351">
    <property type="term" value="F:carbohydrate:proton symporter activity"/>
    <property type="evidence" value="ECO:0007669"/>
    <property type="project" value="TreeGrafter"/>
</dbReference>